<comment type="caution">
    <text evidence="10">The sequence shown here is derived from an EMBL/GenBank/DDBJ whole genome shotgun (WGS) entry which is preliminary data.</text>
</comment>
<evidence type="ECO:0000259" key="8">
    <source>
        <dbReference type="PROSITE" id="PS50157"/>
    </source>
</evidence>
<feature type="domain" description="C2H2-type" evidence="8">
    <location>
        <begin position="379"/>
        <end position="406"/>
    </location>
</feature>
<keyword evidence="3 5" id="KW-0863">Zinc-finger</keyword>
<organism evidence="10 11">
    <name type="scientific">Gryllus longicercus</name>
    <dbReference type="NCBI Taxonomy" id="2509291"/>
    <lineage>
        <taxon>Eukaryota</taxon>
        <taxon>Metazoa</taxon>
        <taxon>Ecdysozoa</taxon>
        <taxon>Arthropoda</taxon>
        <taxon>Hexapoda</taxon>
        <taxon>Insecta</taxon>
        <taxon>Pterygota</taxon>
        <taxon>Neoptera</taxon>
        <taxon>Polyneoptera</taxon>
        <taxon>Orthoptera</taxon>
        <taxon>Ensifera</taxon>
        <taxon>Gryllidea</taxon>
        <taxon>Grylloidea</taxon>
        <taxon>Gryllidae</taxon>
        <taxon>Gryllinae</taxon>
        <taxon>Gryllus</taxon>
    </lineage>
</organism>
<dbReference type="PROSITE" id="PS00028">
    <property type="entry name" value="ZINC_FINGER_C2H2_1"/>
    <property type="match status" value="5"/>
</dbReference>
<dbReference type="PANTHER" id="PTHR24379:SF127">
    <property type="entry name" value="BLOODY FINGERS-RELATED"/>
    <property type="match status" value="1"/>
</dbReference>
<accession>A0AAN9VJX3</accession>
<dbReference type="InterPro" id="IPR012934">
    <property type="entry name" value="Znf_AD"/>
</dbReference>
<feature type="region of interest" description="Disordered" evidence="7">
    <location>
        <begin position="102"/>
        <end position="126"/>
    </location>
</feature>
<evidence type="ECO:0000256" key="6">
    <source>
        <dbReference type="PROSITE-ProRule" id="PRU01263"/>
    </source>
</evidence>
<feature type="domain" description="C2H2-type" evidence="8">
    <location>
        <begin position="248"/>
        <end position="276"/>
    </location>
</feature>
<dbReference type="Gene3D" id="3.30.160.60">
    <property type="entry name" value="Classic Zinc Finger"/>
    <property type="match status" value="4"/>
</dbReference>
<feature type="domain" description="C2H2-type" evidence="8">
    <location>
        <begin position="460"/>
        <end position="488"/>
    </location>
</feature>
<dbReference type="AlphaFoldDB" id="A0AAN9VJX3"/>
<dbReference type="InterPro" id="IPR036236">
    <property type="entry name" value="Znf_C2H2_sf"/>
</dbReference>
<evidence type="ECO:0000256" key="2">
    <source>
        <dbReference type="ARBA" id="ARBA00022737"/>
    </source>
</evidence>
<feature type="binding site" evidence="6">
    <location>
        <position position="10"/>
    </location>
    <ligand>
        <name>Zn(2+)</name>
        <dbReference type="ChEBI" id="CHEBI:29105"/>
    </ligand>
</feature>
<evidence type="ECO:0000259" key="9">
    <source>
        <dbReference type="PROSITE" id="PS51915"/>
    </source>
</evidence>
<evidence type="ECO:0000256" key="5">
    <source>
        <dbReference type="PROSITE-ProRule" id="PRU00042"/>
    </source>
</evidence>
<evidence type="ECO:0000256" key="4">
    <source>
        <dbReference type="ARBA" id="ARBA00022833"/>
    </source>
</evidence>
<evidence type="ECO:0000256" key="3">
    <source>
        <dbReference type="ARBA" id="ARBA00022771"/>
    </source>
</evidence>
<dbReference type="GO" id="GO:0005634">
    <property type="term" value="C:nucleus"/>
    <property type="evidence" value="ECO:0007669"/>
    <property type="project" value="InterPro"/>
</dbReference>
<dbReference type="InterPro" id="IPR013087">
    <property type="entry name" value="Znf_C2H2_type"/>
</dbReference>
<dbReference type="Pfam" id="PF07776">
    <property type="entry name" value="zf-AD"/>
    <property type="match status" value="1"/>
</dbReference>
<feature type="binding site" evidence="6">
    <location>
        <position position="59"/>
    </location>
    <ligand>
        <name>Zn(2+)</name>
        <dbReference type="ChEBI" id="CHEBI:29105"/>
    </ligand>
</feature>
<sequence length="494" mass="57638">MLENLRRQLCRLCGQKGSVLKPLFETASSTSRDLPTASKIDMYLPIKVKLDDPLPFCICFNCLTVLNQWHELYTTCVAADGVLLKTFGIESRISRVNNTCTSKEGQDVETQTEEMPSDALTDKTPTDDLRAETPTVALTVEVPLESLTDETKVNEDICTHCGESKTGILQEDKLFKEEFDKSFRKYRNISYKCRFCYELFRNSAERKTHIAMCRQLSTICELCGHNVPCRKNLKRHKYEKHNASPRKYLCDKCYKFFTSPAGLKFHLQSIHGEEDHSGKYCCELCGGLFTREIYYHKHKRKHELGKVKTVFEIENFRQEVNSEDSETSVIYVCPVCQEKFSDMSSLAVHLTEKKKLKCPSCLTLLYSEKSLFLHVCKRWTCQYCSKSFVQRIKWMVHERWHTGEKPIKCRKCDQTFRTWQSRRLHESHHEPSFQCPYCGKSFRNKYKFKDHVLCHEGKEFSCHVCDKKFSGRQGLSKHRTAFHRDLKKVVCSNE</sequence>
<keyword evidence="1 6" id="KW-0479">Metal-binding</keyword>
<dbReference type="Gene3D" id="3.40.1800.20">
    <property type="match status" value="1"/>
</dbReference>
<dbReference type="SUPFAM" id="SSF57667">
    <property type="entry name" value="beta-beta-alpha zinc fingers"/>
    <property type="match status" value="3"/>
</dbReference>
<gene>
    <name evidence="10" type="ORF">R5R35_004077</name>
</gene>
<reference evidence="10 11" key="1">
    <citation type="submission" date="2024-03" db="EMBL/GenBank/DDBJ databases">
        <title>The genome assembly and annotation of the cricket Gryllus longicercus Weissman &amp; Gray.</title>
        <authorList>
            <person name="Szrajer S."/>
            <person name="Gray D."/>
            <person name="Ylla G."/>
        </authorList>
    </citation>
    <scope>NUCLEOTIDE SEQUENCE [LARGE SCALE GENOMIC DNA]</scope>
    <source>
        <strain evidence="10">DAG 2021-001</strain>
        <tissue evidence="10">Whole body minus gut</tissue>
    </source>
</reference>
<dbReference type="SUPFAM" id="SSF57716">
    <property type="entry name" value="Glucocorticoid receptor-like (DNA-binding domain)"/>
    <property type="match status" value="1"/>
</dbReference>
<keyword evidence="11" id="KW-1185">Reference proteome</keyword>
<dbReference type="Pfam" id="PF00096">
    <property type="entry name" value="zf-C2H2"/>
    <property type="match status" value="2"/>
</dbReference>
<name>A0AAN9VJX3_9ORTH</name>
<evidence type="ECO:0008006" key="12">
    <source>
        <dbReference type="Google" id="ProtNLM"/>
    </source>
</evidence>
<feature type="domain" description="ZAD" evidence="9">
    <location>
        <begin position="8"/>
        <end position="86"/>
    </location>
</feature>
<feature type="domain" description="C2H2-type" evidence="8">
    <location>
        <begin position="433"/>
        <end position="460"/>
    </location>
</feature>
<dbReference type="SMART" id="SM00868">
    <property type="entry name" value="zf-AD"/>
    <property type="match status" value="2"/>
</dbReference>
<evidence type="ECO:0000256" key="7">
    <source>
        <dbReference type="SAM" id="MobiDB-lite"/>
    </source>
</evidence>
<dbReference type="EMBL" id="JAZDUA010000209">
    <property type="protein sequence ID" value="KAK7864161.1"/>
    <property type="molecule type" value="Genomic_DNA"/>
</dbReference>
<keyword evidence="2" id="KW-0677">Repeat</keyword>
<dbReference type="PROSITE" id="PS50157">
    <property type="entry name" value="ZINC_FINGER_C2H2_2"/>
    <property type="match status" value="5"/>
</dbReference>
<feature type="binding site" evidence="6">
    <location>
        <position position="62"/>
    </location>
    <ligand>
        <name>Zn(2+)</name>
        <dbReference type="ChEBI" id="CHEBI:29105"/>
    </ligand>
</feature>
<dbReference type="PROSITE" id="PS51915">
    <property type="entry name" value="ZAD"/>
    <property type="match status" value="1"/>
</dbReference>
<evidence type="ECO:0000313" key="11">
    <source>
        <dbReference type="Proteomes" id="UP001378592"/>
    </source>
</evidence>
<dbReference type="SMART" id="SM00355">
    <property type="entry name" value="ZnF_C2H2"/>
    <property type="match status" value="9"/>
</dbReference>
<proteinExistence type="predicted"/>
<dbReference type="PANTHER" id="PTHR24379">
    <property type="entry name" value="KRAB AND ZINC FINGER DOMAIN-CONTAINING"/>
    <property type="match status" value="1"/>
</dbReference>
<dbReference type="GO" id="GO:0008270">
    <property type="term" value="F:zinc ion binding"/>
    <property type="evidence" value="ECO:0007669"/>
    <property type="project" value="UniProtKB-UniRule"/>
</dbReference>
<feature type="binding site" evidence="6">
    <location>
        <position position="13"/>
    </location>
    <ligand>
        <name>Zn(2+)</name>
        <dbReference type="ChEBI" id="CHEBI:29105"/>
    </ligand>
</feature>
<dbReference type="Proteomes" id="UP001378592">
    <property type="component" value="Unassembled WGS sequence"/>
</dbReference>
<evidence type="ECO:0000256" key="1">
    <source>
        <dbReference type="ARBA" id="ARBA00022723"/>
    </source>
</evidence>
<protein>
    <recommendedName>
        <fullName evidence="12">Zinc finger protein</fullName>
    </recommendedName>
</protein>
<feature type="domain" description="C2H2-type" evidence="8">
    <location>
        <begin position="280"/>
        <end position="307"/>
    </location>
</feature>
<keyword evidence="4 6" id="KW-0862">Zinc</keyword>
<evidence type="ECO:0000313" key="10">
    <source>
        <dbReference type="EMBL" id="KAK7864161.1"/>
    </source>
</evidence>